<dbReference type="GO" id="GO:0005737">
    <property type="term" value="C:cytoplasm"/>
    <property type="evidence" value="ECO:0007669"/>
    <property type="project" value="UniProtKB-SubCell"/>
</dbReference>
<dbReference type="EMBL" id="CP061538">
    <property type="protein sequence ID" value="QNV39974.1"/>
    <property type="molecule type" value="Genomic_DNA"/>
</dbReference>
<evidence type="ECO:0000256" key="2">
    <source>
        <dbReference type="ARBA" id="ARBA00023186"/>
    </source>
</evidence>
<dbReference type="InterPro" id="IPR002669">
    <property type="entry name" value="UreD"/>
</dbReference>
<keyword evidence="3" id="KW-0963">Cytoplasm</keyword>
<evidence type="ECO:0000313" key="5">
    <source>
        <dbReference type="Proteomes" id="UP000516421"/>
    </source>
</evidence>
<comment type="similarity">
    <text evidence="1 3">Belongs to the UreD family.</text>
</comment>
<reference evidence="4 5" key="1">
    <citation type="submission" date="2020-09" db="EMBL/GenBank/DDBJ databases">
        <title>Investigation of environmental microbe.</title>
        <authorList>
            <person name="Ou Y."/>
            <person name="Kang Q."/>
        </authorList>
    </citation>
    <scope>NUCLEOTIDE SEQUENCE [LARGE SCALE GENOMIC DNA]</scope>
    <source>
        <strain evidence="4 5">KJZ-9</strain>
    </source>
</reference>
<dbReference type="PANTHER" id="PTHR33643">
    <property type="entry name" value="UREASE ACCESSORY PROTEIN D"/>
    <property type="match status" value="1"/>
</dbReference>
<protein>
    <recommendedName>
        <fullName evidence="3">Urease accessory protein UreD</fullName>
    </recommendedName>
</protein>
<dbReference type="Pfam" id="PF01774">
    <property type="entry name" value="UreD"/>
    <property type="match status" value="1"/>
</dbReference>
<sequence>MQQKPAEKWAGILQMRVEAAESGRSFARRQYHEGALRIIRPHYLDANGQVTYTVINPGGAYFGADRYLLEFETEKNSELLVTTQSATKVYKTPQGPAFQQMNITVGENSVFEYVPDQLIVYREGSYRQVTSVQMHPTSTLLLSEIITPGWSPEKTDFSYDELNTRTEVKVEGENELKRLVVDQLRLMPHADQKISGLGMMEGFTHTGQLLLADRRLDDELFEKIRVLAEASDTYTGVSRAGTGEVYGVKCISIRTLARSTGAVSALHTAIIDAVREEVRGQSPLNLRKF</sequence>
<dbReference type="GO" id="GO:0016151">
    <property type="term" value="F:nickel cation binding"/>
    <property type="evidence" value="ECO:0007669"/>
    <property type="project" value="UniProtKB-UniRule"/>
</dbReference>
<dbReference type="Proteomes" id="UP000516421">
    <property type="component" value="Chromosome"/>
</dbReference>
<keyword evidence="5" id="KW-1185">Reference proteome</keyword>
<dbReference type="AlphaFoldDB" id="A0A7H2BJX8"/>
<comment type="subcellular location">
    <subcellularLocation>
        <location evidence="3">Cytoplasm</location>
    </subcellularLocation>
</comment>
<comment type="function">
    <text evidence="3">Required for maturation of urease via the functional incorporation of the urease nickel metallocenter.</text>
</comment>
<keyword evidence="3" id="KW-0996">Nickel insertion</keyword>
<gene>
    <name evidence="3" type="primary">ureD</name>
    <name evidence="4" type="ORF">IDM48_00475</name>
</gene>
<keyword evidence="2 3" id="KW-0143">Chaperone</keyword>
<accession>A0A7H2BJX8</accession>
<organism evidence="4 5">
    <name type="scientific">Rothia amarae</name>
    <dbReference type="NCBI Taxonomy" id="169480"/>
    <lineage>
        <taxon>Bacteria</taxon>
        <taxon>Bacillati</taxon>
        <taxon>Actinomycetota</taxon>
        <taxon>Actinomycetes</taxon>
        <taxon>Micrococcales</taxon>
        <taxon>Micrococcaceae</taxon>
        <taxon>Rothia</taxon>
    </lineage>
</organism>
<dbReference type="RefSeq" id="WP_068167820.1">
    <property type="nucleotide sequence ID" value="NZ_CP061538.1"/>
</dbReference>
<name>A0A7H2BJX8_9MICC</name>
<evidence type="ECO:0000256" key="3">
    <source>
        <dbReference type="HAMAP-Rule" id="MF_01384"/>
    </source>
</evidence>
<evidence type="ECO:0000256" key="1">
    <source>
        <dbReference type="ARBA" id="ARBA00007177"/>
    </source>
</evidence>
<dbReference type="HAMAP" id="MF_01384">
    <property type="entry name" value="UreD"/>
    <property type="match status" value="1"/>
</dbReference>
<evidence type="ECO:0000313" key="4">
    <source>
        <dbReference type="EMBL" id="QNV39974.1"/>
    </source>
</evidence>
<dbReference type="PANTHER" id="PTHR33643:SF1">
    <property type="entry name" value="UREASE ACCESSORY PROTEIN D"/>
    <property type="match status" value="1"/>
</dbReference>
<proteinExistence type="inferred from homology"/>
<comment type="subunit">
    <text evidence="3">UreD, UreF and UreG form a complex that acts as a GTP-hydrolysis-dependent molecular chaperone, activating the urease apoprotein by helping to assemble the nickel containing metallocenter of UreC. The UreE protein probably delivers the nickel.</text>
</comment>
<dbReference type="KEGG" id="rama:IDM48_00475"/>